<feature type="compositionally biased region" description="Basic residues" evidence="1">
    <location>
        <begin position="8"/>
        <end position="19"/>
    </location>
</feature>
<feature type="region of interest" description="Disordered" evidence="1">
    <location>
        <begin position="1"/>
        <end position="230"/>
    </location>
</feature>
<feature type="compositionally biased region" description="Polar residues" evidence="1">
    <location>
        <begin position="169"/>
        <end position="181"/>
    </location>
</feature>
<organism evidence="2 3">
    <name type="scientific">Dimargaris cristalligena</name>
    <dbReference type="NCBI Taxonomy" id="215637"/>
    <lineage>
        <taxon>Eukaryota</taxon>
        <taxon>Fungi</taxon>
        <taxon>Fungi incertae sedis</taxon>
        <taxon>Zoopagomycota</taxon>
        <taxon>Kickxellomycotina</taxon>
        <taxon>Dimargaritomycetes</taxon>
        <taxon>Dimargaritales</taxon>
        <taxon>Dimargaritaceae</taxon>
        <taxon>Dimargaris</taxon>
    </lineage>
</organism>
<feature type="compositionally biased region" description="Polar residues" evidence="1">
    <location>
        <begin position="137"/>
        <end position="160"/>
    </location>
</feature>
<evidence type="ECO:0000313" key="2">
    <source>
        <dbReference type="EMBL" id="RKP37678.1"/>
    </source>
</evidence>
<reference evidence="3" key="1">
    <citation type="journal article" date="2018" name="Nat. Microbiol.">
        <title>Leveraging single-cell genomics to expand the fungal tree of life.</title>
        <authorList>
            <person name="Ahrendt S.R."/>
            <person name="Quandt C.A."/>
            <person name="Ciobanu D."/>
            <person name="Clum A."/>
            <person name="Salamov A."/>
            <person name="Andreopoulos B."/>
            <person name="Cheng J.F."/>
            <person name="Woyke T."/>
            <person name="Pelin A."/>
            <person name="Henrissat B."/>
            <person name="Reynolds N.K."/>
            <person name="Benny G.L."/>
            <person name="Smith M.E."/>
            <person name="James T.Y."/>
            <person name="Grigoriev I.V."/>
        </authorList>
    </citation>
    <scope>NUCLEOTIDE SEQUENCE [LARGE SCALE GENOMIC DNA]</scope>
    <source>
        <strain evidence="3">RSA 468</strain>
    </source>
</reference>
<sequence length="256" mass="27649">MRPDAYKKKATRKHKAKLKQRGETPTTSAKTPAGTSSSKRTARAQVPTEPPKPSDANQAESDSEDSPRPSFSRRAVVSNAFRYEGLSDSGGEEEGTGSETEAAPTVAAQGPRKTVPSQDSRTETRRLKAHEAARKGSASTNNPPASKYQDSPRTTPNVNPRNKVPDLFQRTQGLSLNARNRNNADKSDPNPNSRQPAPSPQLANTNRPLRGISSANRSSTEPSPFNSMPAKAALKGFDACSPTLRQPARYTKRCIT</sequence>
<feature type="compositionally biased region" description="Polar residues" evidence="1">
    <location>
        <begin position="189"/>
        <end position="226"/>
    </location>
</feature>
<dbReference type="EMBL" id="ML002461">
    <property type="protein sequence ID" value="RKP37678.1"/>
    <property type="molecule type" value="Genomic_DNA"/>
</dbReference>
<evidence type="ECO:0000313" key="3">
    <source>
        <dbReference type="Proteomes" id="UP000268162"/>
    </source>
</evidence>
<feature type="compositionally biased region" description="Basic and acidic residues" evidence="1">
    <location>
        <begin position="120"/>
        <end position="134"/>
    </location>
</feature>
<gene>
    <name evidence="2" type="ORF">BJ085DRAFT_37186</name>
</gene>
<feature type="compositionally biased region" description="Polar residues" evidence="1">
    <location>
        <begin position="23"/>
        <end position="39"/>
    </location>
</feature>
<accession>A0A4P9ZWH9</accession>
<proteinExistence type="predicted"/>
<protein>
    <submittedName>
        <fullName evidence="2">Uncharacterized protein</fullName>
    </submittedName>
</protein>
<dbReference type="AlphaFoldDB" id="A0A4P9ZWH9"/>
<keyword evidence="3" id="KW-1185">Reference proteome</keyword>
<name>A0A4P9ZWH9_9FUNG</name>
<dbReference type="Proteomes" id="UP000268162">
    <property type="component" value="Unassembled WGS sequence"/>
</dbReference>
<evidence type="ECO:0000256" key="1">
    <source>
        <dbReference type="SAM" id="MobiDB-lite"/>
    </source>
</evidence>